<evidence type="ECO:0000256" key="10">
    <source>
        <dbReference type="ARBA" id="ARBA00023054"/>
    </source>
</evidence>
<evidence type="ECO:0000256" key="14">
    <source>
        <dbReference type="ARBA" id="ARBA00030658"/>
    </source>
</evidence>
<dbReference type="InParanoid" id="A0A7R8UQB2"/>
<reference evidence="18 19" key="1">
    <citation type="submission" date="2020-11" db="EMBL/GenBank/DDBJ databases">
        <authorList>
            <person name="Wallbank WR R."/>
            <person name="Pardo Diaz C."/>
            <person name="Kozak K."/>
            <person name="Martin S."/>
            <person name="Jiggins C."/>
            <person name="Moest M."/>
            <person name="Warren A I."/>
            <person name="Generalovic N T."/>
            <person name="Byers J.R.P. K."/>
            <person name="Montejo-Kovacevich G."/>
            <person name="Yen C E."/>
        </authorList>
    </citation>
    <scope>NUCLEOTIDE SEQUENCE [LARGE SCALE GENOMIC DNA]</scope>
</reference>
<dbReference type="AlphaFoldDB" id="A0A7R8UQB2"/>
<keyword evidence="11" id="KW-0539">Nucleus</keyword>
<keyword evidence="12" id="KW-0469">Meiosis</keyword>
<keyword evidence="19" id="KW-1185">Reference proteome</keyword>
<accession>A0A7R8UQB2</accession>
<organism evidence="18 19">
    <name type="scientific">Hermetia illucens</name>
    <name type="common">Black soldier fly</name>
    <dbReference type="NCBI Taxonomy" id="343691"/>
    <lineage>
        <taxon>Eukaryota</taxon>
        <taxon>Metazoa</taxon>
        <taxon>Ecdysozoa</taxon>
        <taxon>Arthropoda</taxon>
        <taxon>Hexapoda</taxon>
        <taxon>Insecta</taxon>
        <taxon>Pterygota</taxon>
        <taxon>Neoptera</taxon>
        <taxon>Endopterygota</taxon>
        <taxon>Diptera</taxon>
        <taxon>Brachycera</taxon>
        <taxon>Stratiomyomorpha</taxon>
        <taxon>Stratiomyidae</taxon>
        <taxon>Hermetiinae</taxon>
        <taxon>Hermetia</taxon>
    </lineage>
</organism>
<dbReference type="GO" id="GO:0051301">
    <property type="term" value="P:cell division"/>
    <property type="evidence" value="ECO:0007669"/>
    <property type="project" value="UniProtKB-KW"/>
</dbReference>
<evidence type="ECO:0000313" key="19">
    <source>
        <dbReference type="Proteomes" id="UP000594454"/>
    </source>
</evidence>
<dbReference type="GO" id="GO:0032039">
    <property type="term" value="C:integrator complex"/>
    <property type="evidence" value="ECO:0007669"/>
    <property type="project" value="TreeGrafter"/>
</dbReference>
<dbReference type="Proteomes" id="UP000594454">
    <property type="component" value="Chromosome 3"/>
</dbReference>
<evidence type="ECO:0000256" key="12">
    <source>
        <dbReference type="ARBA" id="ARBA00023254"/>
    </source>
</evidence>
<comment type="similarity">
    <text evidence="16">Belongs to the Integrator subunit 13 family.</text>
</comment>
<evidence type="ECO:0000256" key="9">
    <source>
        <dbReference type="ARBA" id="ARBA00022871"/>
    </source>
</evidence>
<comment type="subcellular location">
    <subcellularLocation>
        <location evidence="2">Cytoplasm</location>
        <location evidence="2">Perinuclear region</location>
    </subcellularLocation>
    <subcellularLocation>
        <location evidence="1">Nucleus</location>
    </subcellularLocation>
</comment>
<dbReference type="EMBL" id="LR899011">
    <property type="protein sequence ID" value="CAD7084673.1"/>
    <property type="molecule type" value="Genomic_DNA"/>
</dbReference>
<dbReference type="GO" id="GO:0007283">
    <property type="term" value="P:spermatogenesis"/>
    <property type="evidence" value="ECO:0007669"/>
    <property type="project" value="UniProtKB-KW"/>
</dbReference>
<keyword evidence="13" id="KW-0131">Cell cycle</keyword>
<evidence type="ECO:0000256" key="4">
    <source>
        <dbReference type="ARBA" id="ARBA00022473"/>
    </source>
</evidence>
<keyword evidence="4" id="KW-0217">Developmental protein</keyword>
<protein>
    <recommendedName>
        <fullName evidence="3">Protein asunder</fullName>
    </recommendedName>
    <alternativeName>
        <fullName evidence="15">Cell cycle regulator Mat89Bb</fullName>
    </alternativeName>
    <alternativeName>
        <fullName evidence="14">Set apart in position or space protein</fullName>
    </alternativeName>
</protein>
<dbReference type="GO" id="GO:0030154">
    <property type="term" value="P:cell differentiation"/>
    <property type="evidence" value="ECO:0007669"/>
    <property type="project" value="UniProtKB-KW"/>
</dbReference>
<dbReference type="GO" id="GO:0007346">
    <property type="term" value="P:regulation of mitotic cell cycle"/>
    <property type="evidence" value="ECO:0007669"/>
    <property type="project" value="TreeGrafter"/>
</dbReference>
<dbReference type="OMA" id="NCTAMHR"/>
<keyword evidence="6" id="KW-0132">Cell division</keyword>
<evidence type="ECO:0000256" key="7">
    <source>
        <dbReference type="ARBA" id="ARBA00022776"/>
    </source>
</evidence>
<dbReference type="Pfam" id="PF10221">
    <property type="entry name" value="Mat89Bb"/>
    <property type="match status" value="1"/>
</dbReference>
<evidence type="ECO:0000256" key="16">
    <source>
        <dbReference type="ARBA" id="ARBA00061603"/>
    </source>
</evidence>
<dbReference type="PANTHER" id="PTHR12955:SF1">
    <property type="entry name" value="INTEGRATOR COMPLEX SUBUNIT 13"/>
    <property type="match status" value="1"/>
</dbReference>
<evidence type="ECO:0000256" key="2">
    <source>
        <dbReference type="ARBA" id="ARBA00004556"/>
    </source>
</evidence>
<evidence type="ECO:0000256" key="17">
    <source>
        <dbReference type="ARBA" id="ARBA00065185"/>
    </source>
</evidence>
<comment type="subunit">
    <text evidence="17">Belongs to the multiprotein complex Integrator, at least composed of IntS1, IntS2, IntS3, IntS4, omd/IntS5, IntS6, defl/IntS7, IntS8, IntS9, IntS10, IntS11, IntS12, asun/IntS13, IntS14 and IntS15. The core complex associates with protein phosphatase 2A subunits mts/PP2A and Pp2A-29B, to form the Integrator-PP2A (INTAC) complex.</text>
</comment>
<dbReference type="InterPro" id="IPR019355">
    <property type="entry name" value="Cell_cycle_regulator_Mat89Bb"/>
</dbReference>
<keyword evidence="5" id="KW-0963">Cytoplasm</keyword>
<dbReference type="GO" id="GO:0051642">
    <property type="term" value="P:centrosome localization"/>
    <property type="evidence" value="ECO:0007669"/>
    <property type="project" value="TreeGrafter"/>
</dbReference>
<name>A0A7R8UQB2_HERIL</name>
<keyword evidence="8" id="KW-0221">Differentiation</keyword>
<proteinExistence type="inferred from homology"/>
<evidence type="ECO:0000256" key="8">
    <source>
        <dbReference type="ARBA" id="ARBA00022782"/>
    </source>
</evidence>
<evidence type="ECO:0000256" key="11">
    <source>
        <dbReference type="ARBA" id="ARBA00023242"/>
    </source>
</evidence>
<keyword evidence="7" id="KW-0498">Mitosis</keyword>
<dbReference type="GO" id="GO:0051321">
    <property type="term" value="P:meiotic cell cycle"/>
    <property type="evidence" value="ECO:0007669"/>
    <property type="project" value="UniProtKB-KW"/>
</dbReference>
<evidence type="ECO:0000256" key="3">
    <source>
        <dbReference type="ARBA" id="ARBA00020501"/>
    </source>
</evidence>
<evidence type="ECO:0000256" key="5">
    <source>
        <dbReference type="ARBA" id="ARBA00022490"/>
    </source>
</evidence>
<dbReference type="GO" id="GO:0048471">
    <property type="term" value="C:perinuclear region of cytoplasm"/>
    <property type="evidence" value="ECO:0007669"/>
    <property type="project" value="UniProtKB-SubCell"/>
</dbReference>
<dbReference type="OrthoDB" id="5844105at2759"/>
<evidence type="ECO:0000256" key="15">
    <source>
        <dbReference type="ARBA" id="ARBA00032585"/>
    </source>
</evidence>
<evidence type="ECO:0000313" key="18">
    <source>
        <dbReference type="EMBL" id="CAD7084673.1"/>
    </source>
</evidence>
<sequence>MSETNHKTVFVLDHTQYFGISSENLIDLDFVKSKVSAGASLPPISKSLWTSSVEAAVEYCRIVWDLFPTGKLIRFIVSDTAAHIVNTWGQGTQNITHVLNAMSMVGIPPRTAPMTHDCSVIHGLRAAIEALAEPTDAQKDVIKRAKEDEKALNKGRVICITSARDNASMSSLEDIYQTVLVQQNTVAATHKDLLNIDHCHLVIINLVPVNLESLVTNRGVKEVSPILTSEIHSISAADISNKLTHLILSHYELASTTVTGIPMKEEQNASSSANYDVEIFHAKYAHTVIFGSELILPTSIKEGAEYETVTLKWCTPRGIGASDLQPCLAQHRITSVDVTSRPSNCLINFLLNGRSVLLEMPRKTGGKLTSHLLSAHGGEIFIHTLRITRSCLEDLPSISEGGGGRVTNYRIPDFGKFMQAHKLVPLKAIADRKPDENLQKMRAKLRRHSRYWPLTSGTTLVYNMRQYIDPLLNLVSKDDLTDNDVLQCRQAIFSLVSLSTRNEQLSLPILGNRIKAHKKEELYKVIWTELEAIVQSSGSSNGHKLVLNCLCDCRARGSETAEKAELDQAIREIDGESSSHRASVIRATTDSPMSPPHVLEPAFIKKMKSTSNQNTRSLLDIMNITERNQTQKRLDFAGRLCTPSGQVAKLYPNLGSKEVNARETEAK</sequence>
<keyword evidence="10" id="KW-0175">Coiled coil</keyword>
<dbReference type="PANTHER" id="PTHR12955">
    <property type="entry name" value="SARCOMA ANTIGEN NY-SAR-95-RELATED"/>
    <property type="match status" value="1"/>
</dbReference>
<gene>
    <name evidence="18" type="ORF">HERILL_LOCUS7556</name>
</gene>
<keyword evidence="9" id="KW-0744">Spermatogenesis</keyword>
<evidence type="ECO:0000256" key="13">
    <source>
        <dbReference type="ARBA" id="ARBA00023306"/>
    </source>
</evidence>
<evidence type="ECO:0000256" key="1">
    <source>
        <dbReference type="ARBA" id="ARBA00004123"/>
    </source>
</evidence>
<evidence type="ECO:0000256" key="6">
    <source>
        <dbReference type="ARBA" id="ARBA00022618"/>
    </source>
</evidence>
<dbReference type="FunCoup" id="A0A7R8UQB2">
    <property type="interactions" value="2206"/>
</dbReference>